<organism evidence="4 5">
    <name type="scientific">Microbaculum marinum</name>
    <dbReference type="NCBI Taxonomy" id="1764581"/>
    <lineage>
        <taxon>Bacteria</taxon>
        <taxon>Pseudomonadati</taxon>
        <taxon>Pseudomonadota</taxon>
        <taxon>Alphaproteobacteria</taxon>
        <taxon>Hyphomicrobiales</taxon>
        <taxon>Tepidamorphaceae</taxon>
        <taxon>Microbaculum</taxon>
    </lineage>
</organism>
<feature type="transmembrane region" description="Helical" evidence="2">
    <location>
        <begin position="499"/>
        <end position="526"/>
    </location>
</feature>
<evidence type="ECO:0000259" key="3">
    <source>
        <dbReference type="Pfam" id="PF06808"/>
    </source>
</evidence>
<dbReference type="NCBIfam" id="TIGR02123">
    <property type="entry name" value="TRAP_fused"/>
    <property type="match status" value="1"/>
</dbReference>
<feature type="transmembrane region" description="Helical" evidence="2">
    <location>
        <begin position="374"/>
        <end position="393"/>
    </location>
</feature>
<feature type="transmembrane region" description="Helical" evidence="2">
    <location>
        <begin position="180"/>
        <end position="203"/>
    </location>
</feature>
<dbReference type="PANTHER" id="PTHR43849">
    <property type="entry name" value="BLL3936 PROTEIN"/>
    <property type="match status" value="1"/>
</dbReference>
<dbReference type="Proteomes" id="UP001378188">
    <property type="component" value="Unassembled WGS sequence"/>
</dbReference>
<feature type="transmembrane region" description="Helical" evidence="2">
    <location>
        <begin position="472"/>
        <end position="493"/>
    </location>
</feature>
<dbReference type="InterPro" id="IPR011853">
    <property type="entry name" value="TRAP_DctM-Dct_fused"/>
</dbReference>
<accession>A0AAW9RUM6</accession>
<keyword evidence="2" id="KW-1133">Transmembrane helix</keyword>
<name>A0AAW9RUM6_9HYPH</name>
<proteinExistence type="predicted"/>
<comment type="subcellular location">
    <subcellularLocation>
        <location evidence="1">Cell inner membrane</location>
        <topology evidence="1">Multi-pass membrane protein</topology>
    </subcellularLocation>
</comment>
<dbReference type="EMBL" id="JAZHOF010000004">
    <property type="protein sequence ID" value="MEJ8571985.1"/>
    <property type="molecule type" value="Genomic_DNA"/>
</dbReference>
<keyword evidence="1" id="KW-1003">Cell membrane</keyword>
<feature type="domain" description="TRAP C4-dicarboxylate transport system permease DctM subunit" evidence="3">
    <location>
        <begin position="124"/>
        <end position="558"/>
    </location>
</feature>
<feature type="transmembrane region" description="Helical" evidence="2">
    <location>
        <begin position="305"/>
        <end position="326"/>
    </location>
</feature>
<feature type="transmembrane region" description="Helical" evidence="2">
    <location>
        <begin position="563"/>
        <end position="587"/>
    </location>
</feature>
<comment type="caution">
    <text evidence="4">The sequence shown here is derived from an EMBL/GenBank/DDBJ whole genome shotgun (WGS) entry which is preliminary data.</text>
</comment>
<evidence type="ECO:0000313" key="4">
    <source>
        <dbReference type="EMBL" id="MEJ8571985.1"/>
    </source>
</evidence>
<keyword evidence="5" id="KW-1185">Reference proteome</keyword>
<dbReference type="RefSeq" id="WP_340329684.1">
    <property type="nucleotide sequence ID" value="NZ_JAZHOF010000004.1"/>
</dbReference>
<feature type="transmembrane region" description="Helical" evidence="2">
    <location>
        <begin position="81"/>
        <end position="99"/>
    </location>
</feature>
<comment type="function">
    <text evidence="1">Part of the tripartite ATP-independent periplasmic (TRAP) transport system.</text>
</comment>
<protein>
    <submittedName>
        <fullName evidence="4">TRAP transporter fused permease subunit</fullName>
    </submittedName>
</protein>
<gene>
    <name evidence="4" type="ORF">V3328_10905</name>
</gene>
<dbReference type="Pfam" id="PF06808">
    <property type="entry name" value="DctM"/>
    <property type="match status" value="1"/>
</dbReference>
<dbReference type="InterPro" id="IPR010656">
    <property type="entry name" value="DctM"/>
</dbReference>
<reference evidence="4 5" key="1">
    <citation type="submission" date="2024-02" db="EMBL/GenBank/DDBJ databases">
        <title>Genome analysis and characterization of Microbaculum marinisediminis sp. nov., isolated from marine sediment.</title>
        <authorList>
            <person name="Du Z.-J."/>
            <person name="Ye Y.-Q."/>
            <person name="Zhang Z.-R."/>
            <person name="Yuan S.-M."/>
            <person name="Zhang X.-Y."/>
        </authorList>
    </citation>
    <scope>NUCLEOTIDE SEQUENCE [LARGE SCALE GENOMIC DNA]</scope>
    <source>
        <strain evidence="4 5">SDUM1044001</strain>
    </source>
</reference>
<keyword evidence="2" id="KW-0812">Transmembrane</keyword>
<feature type="transmembrane region" description="Helical" evidence="2">
    <location>
        <begin position="616"/>
        <end position="636"/>
    </location>
</feature>
<keyword evidence="1" id="KW-0997">Cell inner membrane</keyword>
<feature type="transmembrane region" description="Helical" evidence="2">
    <location>
        <begin position="136"/>
        <end position="159"/>
    </location>
</feature>
<keyword evidence="2" id="KW-0472">Membrane</keyword>
<evidence type="ECO:0000313" key="5">
    <source>
        <dbReference type="Proteomes" id="UP001378188"/>
    </source>
</evidence>
<feature type="transmembrane region" description="Helical" evidence="2">
    <location>
        <begin position="538"/>
        <end position="557"/>
    </location>
</feature>
<dbReference type="GO" id="GO:0022857">
    <property type="term" value="F:transmembrane transporter activity"/>
    <property type="evidence" value="ECO:0007669"/>
    <property type="project" value="UniProtKB-UniRule"/>
</dbReference>
<feature type="transmembrane region" description="Helical" evidence="2">
    <location>
        <begin position="236"/>
        <end position="258"/>
    </location>
</feature>
<evidence type="ECO:0000256" key="1">
    <source>
        <dbReference type="RuleBase" id="RU369079"/>
    </source>
</evidence>
<keyword evidence="1" id="KW-0813">Transport</keyword>
<dbReference type="GO" id="GO:0005886">
    <property type="term" value="C:plasma membrane"/>
    <property type="evidence" value="ECO:0007669"/>
    <property type="project" value="UniProtKB-SubCell"/>
</dbReference>
<sequence>MSQDPTQIDVPLASPAVRLTEKTLGALLALVALAWAADAYRMVGMMFLAEQFLAVVLGLALAAVFVRYPFRRDRPRRTLPWYDAVLAALGLATGLYVAWSYPTIIEMFFDLPIDGLICSWILFVLCIEGLRRAVGMPLVVIVLVFTAYALVGHLVPGALQTRQVQINRMILYLGMDTSGLFGLVMLVGVTIVIPFIFFGQLLFNSGGSAFFNDLSLALMGRFRGGAAKISVTASSLFGSISGIVVSNILATGVITIPLMKKAGFSARQAAAIEATASTGGQLMPPVMGAVAFLMADFLQVPYTEIVIAALVPSLLYYVAIFIQADLEAAKLGIKRVPEAQIPRLRTVLRKGWFFVLPFAALVYSLFWLNDAPELAALYACVTVLVLGLVAGYDGERMKPGKIWECVVATGINSLDILMIAAAAGFIMGILQTTGLGFALTLFLVKLGAGSILALLVIAALLCIVLGMGMPTLGVYVLLAVLIAPSLVEVGISPLAAHMFILYLGMMSMITPPVAIAAFFAASLAGAEPMRTGFTAMRFGWTAYIVPFLFVFSPALLLQGGASIATMVAVASAVAGVWIVSAGMIGYFMRPLGPVSRAGFIIGGACLLVPAEIGAWAAWTDFGGLVLSVVVVVFEYMTTRRLRGPEQAASGTRG</sequence>
<feature type="transmembrane region" description="Helical" evidence="2">
    <location>
        <begin position="405"/>
        <end position="430"/>
    </location>
</feature>
<dbReference type="AlphaFoldDB" id="A0AAW9RUM6"/>
<evidence type="ECO:0000256" key="2">
    <source>
        <dbReference type="SAM" id="Phobius"/>
    </source>
</evidence>
<dbReference type="PANTHER" id="PTHR43849:SF2">
    <property type="entry name" value="BLL3936 PROTEIN"/>
    <property type="match status" value="1"/>
</dbReference>
<feature type="transmembrane region" description="Helical" evidence="2">
    <location>
        <begin position="347"/>
        <end position="368"/>
    </location>
</feature>
<feature type="transmembrane region" description="Helical" evidence="2">
    <location>
        <begin position="52"/>
        <end position="69"/>
    </location>
</feature>
<feature type="transmembrane region" description="Helical" evidence="2">
    <location>
        <begin position="442"/>
        <end position="465"/>
    </location>
</feature>